<dbReference type="Gene3D" id="3.40.190.10">
    <property type="entry name" value="Periplasmic binding protein-like II"/>
    <property type="match status" value="2"/>
</dbReference>
<accession>A0A6M4YF50</accession>
<dbReference type="InterPro" id="IPR036388">
    <property type="entry name" value="WH-like_DNA-bd_sf"/>
</dbReference>
<keyword evidence="2" id="KW-0805">Transcription regulation</keyword>
<sequence>MNTPDFNLLLTLDALLDEGSVAGAARRLSLSPSAMSRALARLRETTGDPLLVRAGRGLVPTPRALALRAQVSQLVQDAHAVLRPQQEIDPARLVRTFRLRSSDGFVEAVGPALLARLAAEAPGVRLHFLAKPDKGSGPLRSGELDFETGVIGAETAPELRTQALFQDHFVAVVRPGHPLCEGTLTAPRYAAARHILVSRRGLEQGPIDEALAHLGLAREAATLVPGFATALALVRGSDLVATVPERHCAALHADLVTLPLPFPLAGIRVALIWHPSQDADPAHRWLRTLIRQTCAQAPYGGDTRDS</sequence>
<dbReference type="Pfam" id="PF03466">
    <property type="entry name" value="LysR_substrate"/>
    <property type="match status" value="1"/>
</dbReference>
<dbReference type="SUPFAM" id="SSF53850">
    <property type="entry name" value="Periplasmic binding protein-like II"/>
    <property type="match status" value="1"/>
</dbReference>
<dbReference type="GO" id="GO:0003677">
    <property type="term" value="F:DNA binding"/>
    <property type="evidence" value="ECO:0007669"/>
    <property type="project" value="UniProtKB-KW"/>
</dbReference>
<dbReference type="SUPFAM" id="SSF46785">
    <property type="entry name" value="Winged helix' DNA-binding domain"/>
    <property type="match status" value="1"/>
</dbReference>
<evidence type="ECO:0000256" key="3">
    <source>
        <dbReference type="ARBA" id="ARBA00023125"/>
    </source>
</evidence>
<evidence type="ECO:0000256" key="2">
    <source>
        <dbReference type="ARBA" id="ARBA00023015"/>
    </source>
</evidence>
<dbReference type="PROSITE" id="PS50931">
    <property type="entry name" value="HTH_LYSR"/>
    <property type="match status" value="1"/>
</dbReference>
<dbReference type="GO" id="GO:0003700">
    <property type="term" value="F:DNA-binding transcription factor activity"/>
    <property type="evidence" value="ECO:0007669"/>
    <property type="project" value="InterPro"/>
</dbReference>
<dbReference type="PANTHER" id="PTHR30118:SF15">
    <property type="entry name" value="TRANSCRIPTIONAL REGULATORY PROTEIN"/>
    <property type="match status" value="1"/>
</dbReference>
<name>A0A6M4YF50_AERME</name>
<evidence type="ECO:0000256" key="1">
    <source>
        <dbReference type="ARBA" id="ARBA00009437"/>
    </source>
</evidence>
<dbReference type="EMBL" id="CP038441">
    <property type="protein sequence ID" value="QJT24014.1"/>
    <property type="molecule type" value="Genomic_DNA"/>
</dbReference>
<dbReference type="InterPro" id="IPR005119">
    <property type="entry name" value="LysR_subst-bd"/>
</dbReference>
<evidence type="ECO:0000259" key="5">
    <source>
        <dbReference type="PROSITE" id="PS50931"/>
    </source>
</evidence>
<reference evidence="6 7" key="1">
    <citation type="submission" date="2019-03" db="EMBL/GenBank/DDBJ databases">
        <title>Novel transposon Tn6433 accelerates the dissemination of tet(E) in Aeromonas from aerobic biofilm under oxytetracycline stress.</title>
        <authorList>
            <person name="Shi Y."/>
            <person name="Tian Z."/>
            <person name="Zhang Y."/>
            <person name="Zhang H."/>
            <person name="Yang M."/>
        </authorList>
    </citation>
    <scope>NUCLEOTIDE SEQUENCE [LARGE SCALE GENOMIC DNA]</scope>
    <source>
        <strain evidence="6 7">T0.1-19</strain>
    </source>
</reference>
<organism evidence="6 7">
    <name type="scientific">Aeromonas media</name>
    <dbReference type="NCBI Taxonomy" id="651"/>
    <lineage>
        <taxon>Bacteria</taxon>
        <taxon>Pseudomonadati</taxon>
        <taxon>Pseudomonadota</taxon>
        <taxon>Gammaproteobacteria</taxon>
        <taxon>Aeromonadales</taxon>
        <taxon>Aeromonadaceae</taxon>
        <taxon>Aeromonas</taxon>
    </lineage>
</organism>
<dbReference type="InterPro" id="IPR036390">
    <property type="entry name" value="WH_DNA-bd_sf"/>
</dbReference>
<dbReference type="RefSeq" id="WP_171277166.1">
    <property type="nucleotide sequence ID" value="NZ_CAWPJG010000001.1"/>
</dbReference>
<evidence type="ECO:0000256" key="4">
    <source>
        <dbReference type="ARBA" id="ARBA00023163"/>
    </source>
</evidence>
<dbReference type="InterPro" id="IPR050389">
    <property type="entry name" value="LysR-type_TF"/>
</dbReference>
<dbReference type="PANTHER" id="PTHR30118">
    <property type="entry name" value="HTH-TYPE TRANSCRIPTIONAL REGULATOR LEUO-RELATED"/>
    <property type="match status" value="1"/>
</dbReference>
<dbReference type="Gene3D" id="1.10.10.10">
    <property type="entry name" value="Winged helix-like DNA-binding domain superfamily/Winged helix DNA-binding domain"/>
    <property type="match status" value="1"/>
</dbReference>
<gene>
    <name evidence="6" type="ORF">E4184_01205</name>
</gene>
<evidence type="ECO:0000313" key="7">
    <source>
        <dbReference type="Proteomes" id="UP000501427"/>
    </source>
</evidence>
<dbReference type="InterPro" id="IPR000847">
    <property type="entry name" value="LysR_HTH_N"/>
</dbReference>
<feature type="domain" description="HTH lysR-type" evidence="5">
    <location>
        <begin position="4"/>
        <end position="61"/>
    </location>
</feature>
<dbReference type="Proteomes" id="UP000501427">
    <property type="component" value="Chromosome"/>
</dbReference>
<dbReference type="Pfam" id="PF00126">
    <property type="entry name" value="HTH_1"/>
    <property type="match status" value="1"/>
</dbReference>
<dbReference type="CDD" id="cd08460">
    <property type="entry name" value="PBP2_DntR_like_1"/>
    <property type="match status" value="1"/>
</dbReference>
<keyword evidence="3" id="KW-0238">DNA-binding</keyword>
<protein>
    <submittedName>
        <fullName evidence="6">LysR family transcriptional regulator</fullName>
    </submittedName>
</protein>
<proteinExistence type="inferred from homology"/>
<comment type="similarity">
    <text evidence="1">Belongs to the LysR transcriptional regulatory family.</text>
</comment>
<evidence type="ECO:0000313" key="6">
    <source>
        <dbReference type="EMBL" id="QJT24014.1"/>
    </source>
</evidence>
<dbReference type="AlphaFoldDB" id="A0A6M4YF50"/>
<keyword evidence="4" id="KW-0804">Transcription</keyword>